<proteinExistence type="predicted"/>
<dbReference type="InterPro" id="IPR033469">
    <property type="entry name" value="CYTH-like_dom_sf"/>
</dbReference>
<dbReference type="SMART" id="SM01118">
    <property type="entry name" value="CYTH"/>
    <property type="match status" value="1"/>
</dbReference>
<dbReference type="CDD" id="cd07891">
    <property type="entry name" value="CYTH-like_CthTTM-like_1"/>
    <property type="match status" value="1"/>
</dbReference>
<dbReference type="PANTHER" id="PTHR40114:SF1">
    <property type="entry name" value="SLR0698 PROTEIN"/>
    <property type="match status" value="1"/>
</dbReference>
<feature type="domain" description="CYTH" evidence="1">
    <location>
        <begin position="2"/>
        <end position="150"/>
    </location>
</feature>
<dbReference type="RefSeq" id="WP_120185985.1">
    <property type="nucleotide sequence ID" value="NZ_RAQM01000006.1"/>
</dbReference>
<reference evidence="2 3" key="1">
    <citation type="submission" date="2018-09" db="EMBL/GenBank/DDBJ databases">
        <title>Genomic Encyclopedia of Archaeal and Bacterial Type Strains, Phase II (KMG-II): from individual species to whole genera.</title>
        <authorList>
            <person name="Goeker M."/>
        </authorList>
    </citation>
    <scope>NUCLEOTIDE SEQUENCE [LARGE SCALE GENOMIC DNA]</scope>
    <source>
        <strain evidence="2 3">DSM 16505</strain>
    </source>
</reference>
<dbReference type="PROSITE" id="PS51707">
    <property type="entry name" value="CYTH"/>
    <property type="match status" value="1"/>
</dbReference>
<organism evidence="2 3">
    <name type="scientific">Tenacibaculum lutimaris</name>
    <dbReference type="NCBI Taxonomy" id="285258"/>
    <lineage>
        <taxon>Bacteria</taxon>
        <taxon>Pseudomonadati</taxon>
        <taxon>Bacteroidota</taxon>
        <taxon>Flavobacteriia</taxon>
        <taxon>Flavobacteriales</taxon>
        <taxon>Flavobacteriaceae</taxon>
        <taxon>Tenacibaculum</taxon>
    </lineage>
</organism>
<sequence length="158" mass="18514">MTVEIERKFLVKSEAFKEISFQKNYIKQGFLNSDKERVVRVRIKDDKGFLTIKGASNTSGTTRFEWEREIDKNEAESLFNLCEKGIIEKYRYLVKVDNHTFEVDEFLGENNGLLIAEVELKNEDENFTKPEWLGEEVTGIAKYYNSNLSKHPFISWIS</sequence>
<gene>
    <name evidence="2" type="ORF">C8N26_0673</name>
</gene>
<dbReference type="InterPro" id="IPR012042">
    <property type="entry name" value="NeuTTM/CthTTM-like"/>
</dbReference>
<name>A0A420E5K1_9FLAO</name>
<evidence type="ECO:0000313" key="2">
    <source>
        <dbReference type="EMBL" id="RKF05269.1"/>
    </source>
</evidence>
<dbReference type="Pfam" id="PF01928">
    <property type="entry name" value="CYTH"/>
    <property type="match status" value="1"/>
</dbReference>
<dbReference type="EMBL" id="RAQM01000006">
    <property type="protein sequence ID" value="RKF05269.1"/>
    <property type="molecule type" value="Genomic_DNA"/>
</dbReference>
<dbReference type="PIRSF" id="PIRSF016487">
    <property type="entry name" value="CYTH_UCP016487"/>
    <property type="match status" value="1"/>
</dbReference>
<dbReference type="PANTHER" id="PTHR40114">
    <property type="entry name" value="SLR0698 PROTEIN"/>
    <property type="match status" value="1"/>
</dbReference>
<dbReference type="Proteomes" id="UP000285780">
    <property type="component" value="Unassembled WGS sequence"/>
</dbReference>
<protein>
    <submittedName>
        <fullName evidence="2">CYTH domain-containing protein</fullName>
    </submittedName>
</protein>
<comment type="caution">
    <text evidence="2">The sequence shown here is derived from an EMBL/GenBank/DDBJ whole genome shotgun (WGS) entry which is preliminary data.</text>
</comment>
<dbReference type="InterPro" id="IPR023577">
    <property type="entry name" value="CYTH_domain"/>
</dbReference>
<keyword evidence="3" id="KW-1185">Reference proteome</keyword>
<evidence type="ECO:0000313" key="3">
    <source>
        <dbReference type="Proteomes" id="UP000285780"/>
    </source>
</evidence>
<dbReference type="SUPFAM" id="SSF55154">
    <property type="entry name" value="CYTH-like phosphatases"/>
    <property type="match status" value="1"/>
</dbReference>
<accession>A0A420E5K1</accession>
<dbReference type="Gene3D" id="2.40.320.10">
    <property type="entry name" value="Hypothetical Protein Pfu-838710-001"/>
    <property type="match status" value="1"/>
</dbReference>
<dbReference type="AlphaFoldDB" id="A0A420E5K1"/>
<evidence type="ECO:0000259" key="1">
    <source>
        <dbReference type="PROSITE" id="PS51707"/>
    </source>
</evidence>